<dbReference type="SUPFAM" id="SSF56003">
    <property type="entry name" value="Molybdenum cofactor-binding domain"/>
    <property type="match status" value="2"/>
</dbReference>
<dbReference type="PANTHER" id="PTHR47495:SF2">
    <property type="entry name" value="ALDEHYDE DEHYDROGENASE"/>
    <property type="match status" value="1"/>
</dbReference>
<dbReference type="Gene3D" id="3.30.365.10">
    <property type="entry name" value="Aldehyde oxidase/xanthine dehydrogenase, molybdopterin binding domain"/>
    <property type="match status" value="3"/>
</dbReference>
<feature type="non-terminal residue" evidence="2">
    <location>
        <position position="1"/>
    </location>
</feature>
<dbReference type="SMART" id="SM01008">
    <property type="entry name" value="Ald_Xan_dh_C"/>
    <property type="match status" value="1"/>
</dbReference>
<gene>
    <name evidence="2" type="ORF">METZ01_LOCUS346840</name>
</gene>
<dbReference type="PANTHER" id="PTHR47495">
    <property type="entry name" value="ALDEHYDE DEHYDROGENASE"/>
    <property type="match status" value="1"/>
</dbReference>
<feature type="domain" description="Aldehyde oxidase/xanthine dehydrogenase a/b hammerhead" evidence="1">
    <location>
        <begin position="150"/>
        <end position="236"/>
    </location>
</feature>
<dbReference type="InterPro" id="IPR037165">
    <property type="entry name" value="AldOxase/xan_DH_Mopterin-bd_sf"/>
</dbReference>
<proteinExistence type="predicted"/>
<organism evidence="2">
    <name type="scientific">marine metagenome</name>
    <dbReference type="NCBI Taxonomy" id="408172"/>
    <lineage>
        <taxon>unclassified sequences</taxon>
        <taxon>metagenomes</taxon>
        <taxon>ecological metagenomes</taxon>
    </lineage>
</organism>
<reference evidence="2" key="1">
    <citation type="submission" date="2018-05" db="EMBL/GenBank/DDBJ databases">
        <authorList>
            <person name="Lanie J.A."/>
            <person name="Ng W.-L."/>
            <person name="Kazmierczak K.M."/>
            <person name="Andrzejewski T.M."/>
            <person name="Davidsen T.M."/>
            <person name="Wayne K.J."/>
            <person name="Tettelin H."/>
            <person name="Glass J.I."/>
            <person name="Rusch D."/>
            <person name="Podicherti R."/>
            <person name="Tsui H.-C.T."/>
            <person name="Winkler M.E."/>
        </authorList>
    </citation>
    <scope>NUCLEOTIDE SEQUENCE</scope>
</reference>
<dbReference type="InterPro" id="IPR036856">
    <property type="entry name" value="Ald_Oxase/Xan_DH_a/b_sf"/>
</dbReference>
<dbReference type="GO" id="GO:0016491">
    <property type="term" value="F:oxidoreductase activity"/>
    <property type="evidence" value="ECO:0007669"/>
    <property type="project" value="InterPro"/>
</dbReference>
<name>A0A382R8I6_9ZZZZ</name>
<evidence type="ECO:0000259" key="1">
    <source>
        <dbReference type="SMART" id="SM01008"/>
    </source>
</evidence>
<dbReference type="AlphaFoldDB" id="A0A382R8I6"/>
<dbReference type="SUPFAM" id="SSF54665">
    <property type="entry name" value="CO dehydrogenase molybdoprotein N-domain-like"/>
    <property type="match status" value="1"/>
</dbReference>
<sequence length="324" mass="34984">SEMGQHIGTAIAQIIAEELEVDWNDVTLKYPKGSVENFGIYGVAHTANSGSVTTEFERLSCAGAAGRMLLIEAGAKLLRTAPSACYASKSKVIEERSGRSITYSEILSQTTIDRTFSYPKDFLGIPKKSREDYKLIGKSIPALDIPGKTNGKAQYGMDVFLPNMAYGSLVIPRSRYASKVLSVDDTDARKIPGFVQAVTIDDSSGNCTGWVVAVAEKFPAAVKAAKALKVTWDPGPYGDVSSEDLTADHEKMQQDPNAGAAWVLQGDVDGALSNSDEVLEWEFTSDMVVHAAMEPHNATVGKFGDTWHVWQGTQSTSFGRMTLT</sequence>
<protein>
    <recommendedName>
        <fullName evidence="1">Aldehyde oxidase/xanthine dehydrogenase a/b hammerhead domain-containing protein</fullName>
    </recommendedName>
</protein>
<dbReference type="InterPro" id="IPR052516">
    <property type="entry name" value="N-heterocyclic_Hydroxylase"/>
</dbReference>
<dbReference type="InterPro" id="IPR000674">
    <property type="entry name" value="Ald_Oxase/Xan_DH_a/b"/>
</dbReference>
<accession>A0A382R8I6</accession>
<dbReference type="EMBL" id="UINC01119863">
    <property type="protein sequence ID" value="SVC93986.1"/>
    <property type="molecule type" value="Genomic_DNA"/>
</dbReference>
<evidence type="ECO:0000313" key="2">
    <source>
        <dbReference type="EMBL" id="SVC93986.1"/>
    </source>
</evidence>
<feature type="non-terminal residue" evidence="2">
    <location>
        <position position="324"/>
    </location>
</feature>
<dbReference type="Gene3D" id="3.90.1170.50">
    <property type="entry name" value="Aldehyde oxidase/xanthine dehydrogenase, a/b hammerhead"/>
    <property type="match status" value="2"/>
</dbReference>